<accession>A0A510V3D6</accession>
<dbReference type="AlphaFoldDB" id="A0A510V3D6"/>
<gene>
    <name evidence="1" type="ORF">CXY01_18460</name>
</gene>
<sequence>MADASVGLDATLAVATDVGAAATAAARATTRLSTEVVPAGWNPVPATALAPEPTVTVAVRARTATRAARDAGRFTDRRWPFVAWRTVSRSAVVGINTYNSPRERIA</sequence>
<dbReference type="EMBL" id="BJUB01000005">
    <property type="protein sequence ID" value="GEK21326.1"/>
    <property type="molecule type" value="Genomic_DNA"/>
</dbReference>
<reference evidence="1 2" key="1">
    <citation type="submission" date="2019-07" db="EMBL/GenBank/DDBJ databases">
        <title>Whole genome shotgun sequence of Cellulomonas xylanilytica NBRC 101102.</title>
        <authorList>
            <person name="Hosoyama A."/>
            <person name="Uohara A."/>
            <person name="Ohji S."/>
            <person name="Ichikawa N."/>
        </authorList>
    </citation>
    <scope>NUCLEOTIDE SEQUENCE [LARGE SCALE GENOMIC DNA]</scope>
    <source>
        <strain evidence="1 2">NBRC 101102</strain>
    </source>
</reference>
<protein>
    <submittedName>
        <fullName evidence="1">Uncharacterized protein</fullName>
    </submittedName>
</protein>
<proteinExistence type="predicted"/>
<dbReference type="Proteomes" id="UP000321118">
    <property type="component" value="Unassembled WGS sequence"/>
</dbReference>
<keyword evidence="2" id="KW-1185">Reference proteome</keyword>
<name>A0A510V3D6_9CELL</name>
<evidence type="ECO:0000313" key="2">
    <source>
        <dbReference type="Proteomes" id="UP000321118"/>
    </source>
</evidence>
<evidence type="ECO:0000313" key="1">
    <source>
        <dbReference type="EMBL" id="GEK21326.1"/>
    </source>
</evidence>
<organism evidence="1 2">
    <name type="scientific">Cellulomonas xylanilytica</name>
    <dbReference type="NCBI Taxonomy" id="233583"/>
    <lineage>
        <taxon>Bacteria</taxon>
        <taxon>Bacillati</taxon>
        <taxon>Actinomycetota</taxon>
        <taxon>Actinomycetes</taxon>
        <taxon>Micrococcales</taxon>
        <taxon>Cellulomonadaceae</taxon>
        <taxon>Cellulomonas</taxon>
    </lineage>
</organism>
<comment type="caution">
    <text evidence="1">The sequence shown here is derived from an EMBL/GenBank/DDBJ whole genome shotgun (WGS) entry which is preliminary data.</text>
</comment>